<accession>A0A8J2KG26</accession>
<gene>
    <name evidence="3" type="ORF">AFUS01_LOCUS27839</name>
</gene>
<feature type="signal peptide" evidence="2">
    <location>
        <begin position="1"/>
        <end position="16"/>
    </location>
</feature>
<evidence type="ECO:0000256" key="1">
    <source>
        <dbReference type="SAM" id="MobiDB-lite"/>
    </source>
</evidence>
<feature type="region of interest" description="Disordered" evidence="1">
    <location>
        <begin position="599"/>
        <end position="622"/>
    </location>
</feature>
<feature type="non-terminal residue" evidence="3">
    <location>
        <position position="622"/>
    </location>
</feature>
<keyword evidence="2" id="KW-0732">Signal</keyword>
<feature type="chain" id="PRO_5035318693" evidence="2">
    <location>
        <begin position="17"/>
        <end position="622"/>
    </location>
</feature>
<keyword evidence="4" id="KW-1185">Reference proteome</keyword>
<reference evidence="3" key="1">
    <citation type="submission" date="2021-06" db="EMBL/GenBank/DDBJ databases">
        <authorList>
            <person name="Hodson N. C."/>
            <person name="Mongue J. A."/>
            <person name="Jaron S. K."/>
        </authorList>
    </citation>
    <scope>NUCLEOTIDE SEQUENCE</scope>
</reference>
<proteinExistence type="predicted"/>
<dbReference type="Proteomes" id="UP000708208">
    <property type="component" value="Unassembled WGS sequence"/>
</dbReference>
<protein>
    <submittedName>
        <fullName evidence="3">Uncharacterized protein</fullName>
    </submittedName>
</protein>
<sequence length="622" mass="71238">MCLILLLSTVVNRTVFEDTYEEIIFFTDLRSAAFIEWCEEATERRRFTLDKCSQYPFVYPYPDCYCLNGIALVKVAHDSRPIREINFGKNGCFSHKALGASNRTIELLPVEFAENDTLVGYEKAGSQTSFEFVKVPSGASPQEFPNNTLVIYNGELFDTNEDYNDKPLYCIQKNSNQDTAQQVRYYQLFPETYIWLNETCDGGNYVDLELISAGRLLTEGNQKCVPKCGKYDTNAPIRVPTRKSGFVDYSNSEEFGLEKSCKPVPNHLRDVHKDLNERILKHSIERAFYDQQSYKVDYKPSYSFKIMELLSKITSKYCRHARIPNNFLEQALDYFKVAHEGRGFYFSEDFSFADYNSISRMLRRCLFYMNQTIQFTSEGCGSGHNIISVFRDSPKVDAKVVHSTATHQYFDHHVVLDIPWNMLDLANVVCVNAFSKSYRMYHLMEQGIEKLFTNELRSFWLYPDVPNFYYENLYGPYWRSVARNLEKCVDSAYMYNPKMARLIRPQWIPGNQRSSRRRGTIVDPICERRRSDLELISQNYEIYCASPGKESGGSGDADKLANMTIIDWPDASGTENGGYAGSKPLIDFPDYTGGNAGGYTGNKPLIDFPDNSGDSGQGSYTG</sequence>
<dbReference type="AlphaFoldDB" id="A0A8J2KG26"/>
<comment type="caution">
    <text evidence="3">The sequence shown here is derived from an EMBL/GenBank/DDBJ whole genome shotgun (WGS) entry which is preliminary data.</text>
</comment>
<name>A0A8J2KG26_9HEXA</name>
<evidence type="ECO:0000313" key="3">
    <source>
        <dbReference type="EMBL" id="CAG7817261.1"/>
    </source>
</evidence>
<dbReference type="EMBL" id="CAJVCH010389852">
    <property type="protein sequence ID" value="CAG7817261.1"/>
    <property type="molecule type" value="Genomic_DNA"/>
</dbReference>
<evidence type="ECO:0000256" key="2">
    <source>
        <dbReference type="SAM" id="SignalP"/>
    </source>
</evidence>
<evidence type="ECO:0000313" key="4">
    <source>
        <dbReference type="Proteomes" id="UP000708208"/>
    </source>
</evidence>
<organism evidence="3 4">
    <name type="scientific">Allacma fusca</name>
    <dbReference type="NCBI Taxonomy" id="39272"/>
    <lineage>
        <taxon>Eukaryota</taxon>
        <taxon>Metazoa</taxon>
        <taxon>Ecdysozoa</taxon>
        <taxon>Arthropoda</taxon>
        <taxon>Hexapoda</taxon>
        <taxon>Collembola</taxon>
        <taxon>Symphypleona</taxon>
        <taxon>Sminthuridae</taxon>
        <taxon>Allacma</taxon>
    </lineage>
</organism>